<evidence type="ECO:0000313" key="2">
    <source>
        <dbReference type="EMBL" id="KAJ1088153.1"/>
    </source>
</evidence>
<evidence type="ECO:0000256" key="1">
    <source>
        <dbReference type="SAM" id="MobiDB-lite"/>
    </source>
</evidence>
<accession>A0AAV7LH32</accession>
<evidence type="ECO:0000313" key="3">
    <source>
        <dbReference type="Proteomes" id="UP001066276"/>
    </source>
</evidence>
<dbReference type="Proteomes" id="UP001066276">
    <property type="component" value="Chromosome 11"/>
</dbReference>
<feature type="region of interest" description="Disordered" evidence="1">
    <location>
        <begin position="84"/>
        <end position="141"/>
    </location>
</feature>
<feature type="compositionally biased region" description="Basic and acidic residues" evidence="1">
    <location>
        <begin position="87"/>
        <end position="105"/>
    </location>
</feature>
<dbReference type="EMBL" id="JANPWB010000015">
    <property type="protein sequence ID" value="KAJ1088153.1"/>
    <property type="molecule type" value="Genomic_DNA"/>
</dbReference>
<feature type="compositionally biased region" description="Basic residues" evidence="1">
    <location>
        <begin position="106"/>
        <end position="120"/>
    </location>
</feature>
<protein>
    <submittedName>
        <fullName evidence="2">Uncharacterized protein</fullName>
    </submittedName>
</protein>
<dbReference type="AlphaFoldDB" id="A0AAV7LH32"/>
<comment type="caution">
    <text evidence="2">The sequence shown here is derived from an EMBL/GenBank/DDBJ whole genome shotgun (WGS) entry which is preliminary data.</text>
</comment>
<proteinExistence type="predicted"/>
<sequence length="169" mass="18495">MQKKEEWWGALPAAYEAASLVRSSGAGSGPGRYIYRTEPNNLTADHRGPFRSSAGPRGAAFSLVLHSVRGEFCETLVQPEKIAQKQNGDRVIRGAHGRPENEGKLLSKRSNRSPKPSPKKCNKEPVARDFERKKNDDVKTRGKAAVTFIMQFEGEDMLPISGAASSLSV</sequence>
<reference evidence="2" key="1">
    <citation type="journal article" date="2022" name="bioRxiv">
        <title>Sequencing and chromosome-scale assembly of the giantPleurodeles waltlgenome.</title>
        <authorList>
            <person name="Brown T."/>
            <person name="Elewa A."/>
            <person name="Iarovenko S."/>
            <person name="Subramanian E."/>
            <person name="Araus A.J."/>
            <person name="Petzold A."/>
            <person name="Susuki M."/>
            <person name="Suzuki K.-i.T."/>
            <person name="Hayashi T."/>
            <person name="Toyoda A."/>
            <person name="Oliveira C."/>
            <person name="Osipova E."/>
            <person name="Leigh N.D."/>
            <person name="Simon A."/>
            <person name="Yun M.H."/>
        </authorList>
    </citation>
    <scope>NUCLEOTIDE SEQUENCE</scope>
    <source>
        <strain evidence="2">20211129_DDA</strain>
        <tissue evidence="2">Liver</tissue>
    </source>
</reference>
<name>A0AAV7LH32_PLEWA</name>
<keyword evidence="3" id="KW-1185">Reference proteome</keyword>
<gene>
    <name evidence="2" type="ORF">NDU88_001312</name>
</gene>
<feature type="compositionally biased region" description="Basic and acidic residues" evidence="1">
    <location>
        <begin position="121"/>
        <end position="140"/>
    </location>
</feature>
<organism evidence="2 3">
    <name type="scientific">Pleurodeles waltl</name>
    <name type="common">Iberian ribbed newt</name>
    <dbReference type="NCBI Taxonomy" id="8319"/>
    <lineage>
        <taxon>Eukaryota</taxon>
        <taxon>Metazoa</taxon>
        <taxon>Chordata</taxon>
        <taxon>Craniata</taxon>
        <taxon>Vertebrata</taxon>
        <taxon>Euteleostomi</taxon>
        <taxon>Amphibia</taxon>
        <taxon>Batrachia</taxon>
        <taxon>Caudata</taxon>
        <taxon>Salamandroidea</taxon>
        <taxon>Salamandridae</taxon>
        <taxon>Pleurodelinae</taxon>
        <taxon>Pleurodeles</taxon>
    </lineage>
</organism>